<evidence type="ECO:0000259" key="10">
    <source>
        <dbReference type="PROSITE" id="PS51195"/>
    </source>
</evidence>
<dbReference type="PROSITE" id="PS51192">
    <property type="entry name" value="HELICASE_ATP_BIND_1"/>
    <property type="match status" value="1"/>
</dbReference>
<evidence type="ECO:0000259" key="9">
    <source>
        <dbReference type="PROSITE" id="PS51194"/>
    </source>
</evidence>
<dbReference type="PANTHER" id="PTHR47959:SF1">
    <property type="entry name" value="ATP-DEPENDENT RNA HELICASE DBPA"/>
    <property type="match status" value="1"/>
</dbReference>
<dbReference type="Proteomes" id="UP000298663">
    <property type="component" value="Unassembled WGS sequence"/>
</dbReference>
<keyword evidence="3" id="KW-0378">Hydrolase</keyword>
<dbReference type="InterPro" id="IPR014001">
    <property type="entry name" value="Helicase_ATP-bd"/>
</dbReference>
<accession>A0A4U5LW59</accession>
<name>A0A4U5LW59_STECR</name>
<proteinExistence type="predicted"/>
<evidence type="ECO:0000256" key="7">
    <source>
        <dbReference type="SAM" id="MobiDB-lite"/>
    </source>
</evidence>
<dbReference type="InterPro" id="IPR014014">
    <property type="entry name" value="RNA_helicase_DEAD_Q_motif"/>
</dbReference>
<gene>
    <name evidence="11" type="ORF">L596_027659</name>
</gene>
<reference evidence="11 12" key="1">
    <citation type="journal article" date="2015" name="Genome Biol.">
        <title>Comparative genomics of Steinernema reveals deeply conserved gene regulatory networks.</title>
        <authorList>
            <person name="Dillman A.R."/>
            <person name="Macchietto M."/>
            <person name="Porter C.F."/>
            <person name="Rogers A."/>
            <person name="Williams B."/>
            <person name="Antoshechkin I."/>
            <person name="Lee M.M."/>
            <person name="Goodwin Z."/>
            <person name="Lu X."/>
            <person name="Lewis E.E."/>
            <person name="Goodrich-Blair H."/>
            <person name="Stock S.P."/>
            <person name="Adams B.J."/>
            <person name="Sternberg P.W."/>
            <person name="Mortazavi A."/>
        </authorList>
    </citation>
    <scope>NUCLEOTIDE SEQUENCE [LARGE SCALE GENOMIC DNA]</scope>
    <source>
        <strain evidence="11 12">ALL</strain>
    </source>
</reference>
<dbReference type="PROSITE" id="PS51194">
    <property type="entry name" value="HELICASE_CTER"/>
    <property type="match status" value="1"/>
</dbReference>
<keyword evidence="12" id="KW-1185">Reference proteome</keyword>
<dbReference type="GO" id="GO:0003676">
    <property type="term" value="F:nucleic acid binding"/>
    <property type="evidence" value="ECO:0007669"/>
    <property type="project" value="InterPro"/>
</dbReference>
<evidence type="ECO:0000256" key="6">
    <source>
        <dbReference type="PROSITE-ProRule" id="PRU00552"/>
    </source>
</evidence>
<evidence type="ECO:0000313" key="11">
    <source>
        <dbReference type="EMBL" id="TKR60406.1"/>
    </source>
</evidence>
<dbReference type="OrthoDB" id="5871318at2759"/>
<dbReference type="Pfam" id="PF00271">
    <property type="entry name" value="Helicase_C"/>
    <property type="match status" value="1"/>
</dbReference>
<dbReference type="STRING" id="34508.A0A4U5LW59"/>
<evidence type="ECO:0000256" key="1">
    <source>
        <dbReference type="ARBA" id="ARBA00012552"/>
    </source>
</evidence>
<dbReference type="SUPFAM" id="SSF52540">
    <property type="entry name" value="P-loop containing nucleoside triphosphate hydrolases"/>
    <property type="match status" value="1"/>
</dbReference>
<dbReference type="Gene3D" id="3.40.50.300">
    <property type="entry name" value="P-loop containing nucleotide triphosphate hydrolases"/>
    <property type="match status" value="2"/>
</dbReference>
<dbReference type="GO" id="GO:0003724">
    <property type="term" value="F:RNA helicase activity"/>
    <property type="evidence" value="ECO:0007669"/>
    <property type="project" value="UniProtKB-EC"/>
</dbReference>
<dbReference type="SMART" id="SM00487">
    <property type="entry name" value="DEXDc"/>
    <property type="match status" value="1"/>
</dbReference>
<evidence type="ECO:0000256" key="5">
    <source>
        <dbReference type="ARBA" id="ARBA00022840"/>
    </source>
</evidence>
<dbReference type="GO" id="GO:0005829">
    <property type="term" value="C:cytosol"/>
    <property type="evidence" value="ECO:0007669"/>
    <property type="project" value="TreeGrafter"/>
</dbReference>
<evidence type="ECO:0000256" key="3">
    <source>
        <dbReference type="ARBA" id="ARBA00022801"/>
    </source>
</evidence>
<feature type="domain" description="Helicase ATP-binding" evidence="8">
    <location>
        <begin position="127"/>
        <end position="311"/>
    </location>
</feature>
<dbReference type="AlphaFoldDB" id="A0A4U5LW59"/>
<dbReference type="InterPro" id="IPR001650">
    <property type="entry name" value="Helicase_C-like"/>
</dbReference>
<keyword evidence="4" id="KW-0347">Helicase</keyword>
<feature type="region of interest" description="Disordered" evidence="7">
    <location>
        <begin position="1"/>
        <end position="56"/>
    </location>
</feature>
<dbReference type="CDD" id="cd18787">
    <property type="entry name" value="SF2_C_DEAD"/>
    <property type="match status" value="1"/>
</dbReference>
<dbReference type="PANTHER" id="PTHR47959">
    <property type="entry name" value="ATP-DEPENDENT RNA HELICASE RHLE-RELATED"/>
    <property type="match status" value="1"/>
</dbReference>
<reference evidence="11 12" key="2">
    <citation type="journal article" date="2019" name="G3 (Bethesda)">
        <title>Hybrid Assembly of the Genome of the Entomopathogenic Nematode Steinernema carpocapsae Identifies the X-Chromosome.</title>
        <authorList>
            <person name="Serra L."/>
            <person name="Macchietto M."/>
            <person name="Macias-Munoz A."/>
            <person name="McGill C.J."/>
            <person name="Rodriguez I.M."/>
            <person name="Rodriguez B."/>
            <person name="Murad R."/>
            <person name="Mortazavi A."/>
        </authorList>
    </citation>
    <scope>NUCLEOTIDE SEQUENCE [LARGE SCALE GENOMIC DNA]</scope>
    <source>
        <strain evidence="11 12">ALL</strain>
    </source>
</reference>
<dbReference type="EMBL" id="AZBU02000011">
    <property type="protein sequence ID" value="TKR60406.1"/>
    <property type="molecule type" value="Genomic_DNA"/>
</dbReference>
<feature type="short sequence motif" description="Q motif" evidence="6">
    <location>
        <begin position="94"/>
        <end position="122"/>
    </location>
</feature>
<dbReference type="CDD" id="cd00268">
    <property type="entry name" value="DEADc"/>
    <property type="match status" value="1"/>
</dbReference>
<sequence length="571" mass="64386">MQSRRPSVSSDEELEETRNVWIPKPGSGAVEGSPSRPEDPFEERNAGLPRRNRAGNGHLIVEENRIQQGSRFRDLTDISSLAIQGGDGTSAVCKSFEEADLPELVLENLRRNKFRTPTAIQRACLYLIQKKIKYDIVAQAETGSGKTAAYLLPIISHIISMKRGLPGMPPFTPLAMVIVPTRELAVQIASEARKFTKETGVHVALSYGQMDMSETIRELRRGCDILVGTPGRLLSHISSHNHGPQAIKTNFLGWTVVDEADDFLRVGQKTDFENLMGEVTKHTRRLFVFSATFTLEVVDWFKSYMKSVPFEIFGREGNDTIEYIWRQVMDERKRYQLVNDLREAYKLHSEVGLLPKVIVFVNTKQRASFVSFFLAQSGFKATSLLGDMCQSNREVHLKHFSTNHRNILVSTNVAARGLNVSDIKYVVNYDFPAQFTDVFTHRVGRTGRAGNRGVAISYFDNNVDNTNARDIIELMDRMGQQAPDYVYRFANLPVPGDANDEVILPLWAMSSRASEASTTTENEPPTVDVDRYFAETAAREHLEGLKLTVTHAEDDCYVQQYHSETEDDSDY</sequence>
<dbReference type="PROSITE" id="PS51195">
    <property type="entry name" value="Q_MOTIF"/>
    <property type="match status" value="1"/>
</dbReference>
<feature type="domain" description="DEAD-box RNA helicase Q" evidence="10">
    <location>
        <begin position="94"/>
        <end position="122"/>
    </location>
</feature>
<dbReference type="InterPro" id="IPR050079">
    <property type="entry name" value="DEAD_box_RNA_helicase"/>
</dbReference>
<evidence type="ECO:0000256" key="4">
    <source>
        <dbReference type="ARBA" id="ARBA00022806"/>
    </source>
</evidence>
<protein>
    <recommendedName>
        <fullName evidence="1">RNA helicase</fullName>
        <ecNumber evidence="1">3.6.4.13</ecNumber>
    </recommendedName>
</protein>
<feature type="compositionally biased region" description="Basic and acidic residues" evidence="7">
    <location>
        <begin position="36"/>
        <end position="45"/>
    </location>
</feature>
<keyword evidence="5" id="KW-0067">ATP-binding</keyword>
<dbReference type="GO" id="GO:0016787">
    <property type="term" value="F:hydrolase activity"/>
    <property type="evidence" value="ECO:0007669"/>
    <property type="project" value="UniProtKB-KW"/>
</dbReference>
<comment type="caution">
    <text evidence="11">The sequence shown here is derived from an EMBL/GenBank/DDBJ whole genome shotgun (WGS) entry which is preliminary data.</text>
</comment>
<evidence type="ECO:0000256" key="2">
    <source>
        <dbReference type="ARBA" id="ARBA00022741"/>
    </source>
</evidence>
<dbReference type="SMART" id="SM00490">
    <property type="entry name" value="HELICc"/>
    <property type="match status" value="1"/>
</dbReference>
<evidence type="ECO:0000313" key="12">
    <source>
        <dbReference type="Proteomes" id="UP000298663"/>
    </source>
</evidence>
<keyword evidence="2" id="KW-0547">Nucleotide-binding</keyword>
<organism evidence="11 12">
    <name type="scientific">Steinernema carpocapsae</name>
    <name type="common">Entomopathogenic nematode</name>
    <dbReference type="NCBI Taxonomy" id="34508"/>
    <lineage>
        <taxon>Eukaryota</taxon>
        <taxon>Metazoa</taxon>
        <taxon>Ecdysozoa</taxon>
        <taxon>Nematoda</taxon>
        <taxon>Chromadorea</taxon>
        <taxon>Rhabditida</taxon>
        <taxon>Tylenchina</taxon>
        <taxon>Panagrolaimomorpha</taxon>
        <taxon>Strongyloidoidea</taxon>
        <taxon>Steinernematidae</taxon>
        <taxon>Steinernema</taxon>
    </lineage>
</organism>
<evidence type="ECO:0000259" key="8">
    <source>
        <dbReference type="PROSITE" id="PS51192"/>
    </source>
</evidence>
<dbReference type="InterPro" id="IPR011545">
    <property type="entry name" value="DEAD/DEAH_box_helicase_dom"/>
</dbReference>
<dbReference type="InterPro" id="IPR027417">
    <property type="entry name" value="P-loop_NTPase"/>
</dbReference>
<feature type="domain" description="Helicase C-terminal" evidence="9">
    <location>
        <begin position="340"/>
        <end position="490"/>
    </location>
</feature>
<dbReference type="Pfam" id="PF00270">
    <property type="entry name" value="DEAD"/>
    <property type="match status" value="1"/>
</dbReference>
<dbReference type="EC" id="3.6.4.13" evidence="1"/>
<dbReference type="GO" id="GO:0005524">
    <property type="term" value="F:ATP binding"/>
    <property type="evidence" value="ECO:0007669"/>
    <property type="project" value="UniProtKB-KW"/>
</dbReference>
<dbReference type="InterPro" id="IPR044742">
    <property type="entry name" value="DEAD/DEAH_RhlB"/>
</dbReference>